<dbReference type="Gene3D" id="3.40.50.150">
    <property type="entry name" value="Vaccinia Virus protein VP39"/>
    <property type="match status" value="1"/>
</dbReference>
<dbReference type="InParanoid" id="A0A1D6L5J7"/>
<dbReference type="SUPFAM" id="SSF53335">
    <property type="entry name" value="S-adenosyl-L-methionine-dependent methyltransferases"/>
    <property type="match status" value="1"/>
</dbReference>
<dbReference type="STRING" id="4577.A0A1D6L5J7"/>
<dbReference type="FunFam" id="3.40.50.150:FF:001527">
    <property type="match status" value="1"/>
</dbReference>
<dbReference type="EMBL" id="CM007647">
    <property type="protein sequence ID" value="ONM09587.1"/>
    <property type="molecule type" value="Genomic_DNA"/>
</dbReference>
<feature type="region of interest" description="Disordered" evidence="1">
    <location>
        <begin position="43"/>
        <end position="76"/>
    </location>
</feature>
<dbReference type="AlphaFoldDB" id="A0A1D6L5J7"/>
<dbReference type="ExpressionAtlas" id="A0A1D6L5J7">
    <property type="expression patterns" value="baseline and differential"/>
</dbReference>
<evidence type="ECO:0000256" key="1">
    <source>
        <dbReference type="SAM" id="MobiDB-lite"/>
    </source>
</evidence>
<evidence type="ECO:0000313" key="2">
    <source>
        <dbReference type="EMBL" id="ONM09587.1"/>
    </source>
</evidence>
<gene>
    <name evidence="2" type="ORF">ZEAMMB73_Zm00001d034110</name>
</gene>
<name>A0A1D6L5J7_MAIZE</name>
<reference evidence="2" key="1">
    <citation type="submission" date="2015-12" db="EMBL/GenBank/DDBJ databases">
        <title>Update maize B73 reference genome by single molecule sequencing technologies.</title>
        <authorList>
            <consortium name="Maize Genome Sequencing Project"/>
            <person name="Ware D."/>
        </authorList>
    </citation>
    <scope>NUCLEOTIDE SEQUENCE [LARGE SCALE GENOMIC DNA]</scope>
    <source>
        <tissue evidence="2">Seedling</tissue>
    </source>
</reference>
<accession>A0A1D6L5J7</accession>
<dbReference type="PANTHER" id="PTHR32379:SF1">
    <property type="entry name" value="GUANIDINOACETATE N-METHYLTRANSFERASE"/>
    <property type="match status" value="1"/>
</dbReference>
<organism evidence="2">
    <name type="scientific">Zea mays</name>
    <name type="common">Maize</name>
    <dbReference type="NCBI Taxonomy" id="4577"/>
    <lineage>
        <taxon>Eukaryota</taxon>
        <taxon>Viridiplantae</taxon>
        <taxon>Streptophyta</taxon>
        <taxon>Embryophyta</taxon>
        <taxon>Tracheophyta</taxon>
        <taxon>Spermatophyta</taxon>
        <taxon>Magnoliopsida</taxon>
        <taxon>Liliopsida</taxon>
        <taxon>Poales</taxon>
        <taxon>Poaceae</taxon>
        <taxon>PACMAD clade</taxon>
        <taxon>Panicoideae</taxon>
        <taxon>Andropogonodae</taxon>
        <taxon>Andropogoneae</taxon>
        <taxon>Tripsacinae</taxon>
        <taxon>Zea</taxon>
    </lineage>
</organism>
<feature type="compositionally biased region" description="Low complexity" evidence="1">
    <location>
        <begin position="49"/>
        <end position="72"/>
    </location>
</feature>
<dbReference type="InterPro" id="IPR051038">
    <property type="entry name" value="RMT2/GAMT_Mtase"/>
</dbReference>
<dbReference type="PaxDb" id="4577-GRMZM2G098822_P01"/>
<dbReference type="eggNOG" id="KOG1709">
    <property type="taxonomic scope" value="Eukaryota"/>
</dbReference>
<dbReference type="PANTHER" id="PTHR32379">
    <property type="entry name" value="GUANIDINOACETATE N-METHYLTRANSFERASE"/>
    <property type="match status" value="1"/>
</dbReference>
<proteinExistence type="predicted"/>
<dbReference type="OMA" id="PLMEANA"/>
<protein>
    <submittedName>
        <fullName evidence="2">Ankyrin repeat family protein</fullName>
    </submittedName>
</protein>
<sequence length="101" mass="11114">MNAERKAVVMAWERPLMEANARAVCQGGGKVLNLGFGMGAWGSRTKPYRGTSPRSTPSSRPTRRCTSGCSSSDGARRRTSEIVFGRWQDIMRQLGSYDVIT</sequence>
<dbReference type="InterPro" id="IPR029063">
    <property type="entry name" value="SAM-dependent_MTases_sf"/>
</dbReference>